<dbReference type="Gene3D" id="3.40.50.720">
    <property type="entry name" value="NAD(P)-binding Rossmann-like Domain"/>
    <property type="match status" value="1"/>
</dbReference>
<evidence type="ECO:0000256" key="1">
    <source>
        <dbReference type="ARBA" id="ARBA00023002"/>
    </source>
</evidence>
<dbReference type="PANTHER" id="PTHR10366:SF564">
    <property type="entry name" value="STEROL-4-ALPHA-CARBOXYLATE 3-DEHYDROGENASE, DECARBOXYLATING"/>
    <property type="match status" value="1"/>
</dbReference>
<dbReference type="STRING" id="1328759.A0A5C2SPL0"/>
<dbReference type="EMBL" id="ML122252">
    <property type="protein sequence ID" value="RPD65274.1"/>
    <property type="molecule type" value="Genomic_DNA"/>
</dbReference>
<dbReference type="InterPro" id="IPR050425">
    <property type="entry name" value="NAD(P)_dehydrat-like"/>
</dbReference>
<keyword evidence="5" id="KW-1185">Reference proteome</keyword>
<dbReference type="GO" id="GO:0016616">
    <property type="term" value="F:oxidoreductase activity, acting on the CH-OH group of donors, NAD or NADP as acceptor"/>
    <property type="evidence" value="ECO:0007669"/>
    <property type="project" value="TreeGrafter"/>
</dbReference>
<evidence type="ECO:0000313" key="4">
    <source>
        <dbReference type="EMBL" id="RPD65274.1"/>
    </source>
</evidence>
<reference evidence="4" key="1">
    <citation type="journal article" date="2018" name="Genome Biol. Evol.">
        <title>Genomics and development of Lentinus tigrinus, a white-rot wood-decaying mushroom with dimorphic fruiting bodies.</title>
        <authorList>
            <person name="Wu B."/>
            <person name="Xu Z."/>
            <person name="Knudson A."/>
            <person name="Carlson A."/>
            <person name="Chen N."/>
            <person name="Kovaka S."/>
            <person name="LaButti K."/>
            <person name="Lipzen A."/>
            <person name="Pennachio C."/>
            <person name="Riley R."/>
            <person name="Schakwitz W."/>
            <person name="Umezawa K."/>
            <person name="Ohm R.A."/>
            <person name="Grigoriev I.V."/>
            <person name="Nagy L.G."/>
            <person name="Gibbons J."/>
            <person name="Hibbett D."/>
        </authorList>
    </citation>
    <scope>NUCLEOTIDE SEQUENCE [LARGE SCALE GENOMIC DNA]</scope>
    <source>
        <strain evidence="4">ALCF2SS1-6</strain>
    </source>
</reference>
<dbReference type="SUPFAM" id="SSF51735">
    <property type="entry name" value="NAD(P)-binding Rossmann-fold domains"/>
    <property type="match status" value="1"/>
</dbReference>
<keyword evidence="1" id="KW-0560">Oxidoreductase</keyword>
<feature type="domain" description="NAD-dependent epimerase/dehydratase" evidence="3">
    <location>
        <begin position="9"/>
        <end position="267"/>
    </location>
</feature>
<dbReference type="InterPro" id="IPR001509">
    <property type="entry name" value="Epimerase_deHydtase"/>
</dbReference>
<evidence type="ECO:0000259" key="3">
    <source>
        <dbReference type="Pfam" id="PF01370"/>
    </source>
</evidence>
<dbReference type="OrthoDB" id="2735536at2759"/>
<organism evidence="4 5">
    <name type="scientific">Lentinus tigrinus ALCF2SS1-6</name>
    <dbReference type="NCBI Taxonomy" id="1328759"/>
    <lineage>
        <taxon>Eukaryota</taxon>
        <taxon>Fungi</taxon>
        <taxon>Dikarya</taxon>
        <taxon>Basidiomycota</taxon>
        <taxon>Agaricomycotina</taxon>
        <taxon>Agaricomycetes</taxon>
        <taxon>Polyporales</taxon>
        <taxon>Polyporaceae</taxon>
        <taxon>Lentinus</taxon>
    </lineage>
</organism>
<proteinExistence type="inferred from homology"/>
<accession>A0A5C2SPL0</accession>
<dbReference type="PANTHER" id="PTHR10366">
    <property type="entry name" value="NAD DEPENDENT EPIMERASE/DEHYDRATASE"/>
    <property type="match status" value="1"/>
</dbReference>
<protein>
    <submittedName>
        <fullName evidence="4">NAD(P)-binding protein</fullName>
    </submittedName>
</protein>
<dbReference type="Proteomes" id="UP000313359">
    <property type="component" value="Unassembled WGS sequence"/>
</dbReference>
<evidence type="ECO:0000256" key="2">
    <source>
        <dbReference type="ARBA" id="ARBA00023445"/>
    </source>
</evidence>
<comment type="similarity">
    <text evidence="2">Belongs to the NAD(P)-dependent epimerase/dehydratase family. Dihydroflavonol-4-reductase subfamily.</text>
</comment>
<evidence type="ECO:0000313" key="5">
    <source>
        <dbReference type="Proteomes" id="UP000313359"/>
    </source>
</evidence>
<dbReference type="Pfam" id="PF01370">
    <property type="entry name" value="Epimerase"/>
    <property type="match status" value="1"/>
</dbReference>
<dbReference type="InterPro" id="IPR036291">
    <property type="entry name" value="NAD(P)-bd_dom_sf"/>
</dbReference>
<dbReference type="AlphaFoldDB" id="A0A5C2SPL0"/>
<name>A0A5C2SPL0_9APHY</name>
<gene>
    <name evidence="4" type="ORF">L227DRAFT_570612</name>
</gene>
<sequence>MPAVTSGKVLVTGANGFIGVWTVKAFLDAGFSVRAQVRSESKTAHLKSLFSSFGDKLEFAIVADLTKDGSLDDAVAGVVAVAHTASPTNLLADHPDEHIKPAVEGTLNCLRAAAKGSSVKRFLYLSSCATVVDPSATGPRVYDESCWNTVDDAEVKAKGRAASQLSKYRASKILAERSAWKFYEEAKATGSIVWDLTVVNPPWVFGPSIQELGESYESMNASDQHLYKAIVKGDYYAALDHSWIDVRDLAHALVLAITTPAAGGERFIVAGGDFRWQDFILAASRISDKARPLEGPYDPNAEHTARQNVTKAKNILGMTYHSMEETVRDTVKDWEAHGWL</sequence>